<dbReference type="Proteomes" id="UP000012073">
    <property type="component" value="Unassembled WGS sequence"/>
</dbReference>
<gene>
    <name evidence="12" type="ORF">CHC_T00006177001</name>
</gene>
<reference evidence="13" key="1">
    <citation type="journal article" date="2013" name="Proc. Natl. Acad. Sci. U.S.A.">
        <title>Genome structure and metabolic features in the red seaweed Chondrus crispus shed light on evolution of the Archaeplastida.</title>
        <authorList>
            <person name="Collen J."/>
            <person name="Porcel B."/>
            <person name="Carre W."/>
            <person name="Ball S.G."/>
            <person name="Chaparro C."/>
            <person name="Tonon T."/>
            <person name="Barbeyron T."/>
            <person name="Michel G."/>
            <person name="Noel B."/>
            <person name="Valentin K."/>
            <person name="Elias M."/>
            <person name="Artiguenave F."/>
            <person name="Arun A."/>
            <person name="Aury J.M."/>
            <person name="Barbosa-Neto J.F."/>
            <person name="Bothwell J.H."/>
            <person name="Bouget F.Y."/>
            <person name="Brillet L."/>
            <person name="Cabello-Hurtado F."/>
            <person name="Capella-Gutierrez S."/>
            <person name="Charrier B."/>
            <person name="Cladiere L."/>
            <person name="Cock J.M."/>
            <person name="Coelho S.M."/>
            <person name="Colleoni C."/>
            <person name="Czjzek M."/>
            <person name="Da Silva C."/>
            <person name="Delage L."/>
            <person name="Denoeud F."/>
            <person name="Deschamps P."/>
            <person name="Dittami S.M."/>
            <person name="Gabaldon T."/>
            <person name="Gachon C.M."/>
            <person name="Groisillier A."/>
            <person name="Herve C."/>
            <person name="Jabbari K."/>
            <person name="Katinka M."/>
            <person name="Kloareg B."/>
            <person name="Kowalczyk N."/>
            <person name="Labadie K."/>
            <person name="Leblanc C."/>
            <person name="Lopez P.J."/>
            <person name="McLachlan D.H."/>
            <person name="Meslet-Cladiere L."/>
            <person name="Moustafa A."/>
            <person name="Nehr Z."/>
            <person name="Nyvall Collen P."/>
            <person name="Panaud O."/>
            <person name="Partensky F."/>
            <person name="Poulain J."/>
            <person name="Rensing S.A."/>
            <person name="Rousvoal S."/>
            <person name="Samson G."/>
            <person name="Symeonidi A."/>
            <person name="Weissenbach J."/>
            <person name="Zambounis A."/>
            <person name="Wincker P."/>
            <person name="Boyen C."/>
        </authorList>
    </citation>
    <scope>NUCLEOTIDE SEQUENCE [LARGE SCALE GENOMIC DNA]</scope>
    <source>
        <strain evidence="13">cv. Stackhouse</strain>
    </source>
</reference>
<dbReference type="GO" id="GO:0070042">
    <property type="term" value="F:rRNA (uridine-N3-)-methyltransferase activity"/>
    <property type="evidence" value="ECO:0007669"/>
    <property type="project" value="TreeGrafter"/>
</dbReference>
<accession>R7QLU6</accession>
<dbReference type="GeneID" id="17326049"/>
<dbReference type="RefSeq" id="XP_005718339.1">
    <property type="nucleotide sequence ID" value="XM_005718282.1"/>
</dbReference>
<dbReference type="PANTHER" id="PTHR30027">
    <property type="entry name" value="RIBOSOMAL RNA SMALL SUBUNIT METHYLTRANSFERASE E"/>
    <property type="match status" value="1"/>
</dbReference>
<comment type="catalytic activity">
    <reaction evidence="10">
        <text>uridine(1498) in 16S rRNA + S-adenosyl-L-methionine = N(3)-methyluridine(1498) in 16S rRNA + S-adenosyl-L-homocysteine + H(+)</text>
        <dbReference type="Rhea" id="RHEA:42920"/>
        <dbReference type="Rhea" id="RHEA-COMP:10283"/>
        <dbReference type="Rhea" id="RHEA-COMP:10284"/>
        <dbReference type="ChEBI" id="CHEBI:15378"/>
        <dbReference type="ChEBI" id="CHEBI:57856"/>
        <dbReference type="ChEBI" id="CHEBI:59789"/>
        <dbReference type="ChEBI" id="CHEBI:65315"/>
        <dbReference type="ChEBI" id="CHEBI:74502"/>
        <dbReference type="EC" id="2.1.1.193"/>
    </reaction>
</comment>
<evidence type="ECO:0000313" key="12">
    <source>
        <dbReference type="EMBL" id="CDF38446.1"/>
    </source>
</evidence>
<comment type="function">
    <text evidence="9">Specifically methylates the N3 position of the uracil ring of uridine 1498 (m3U1498) in 16S rRNA. Acts on the fully assembled 30S ribosomal subunit.</text>
</comment>
<dbReference type="KEGG" id="ccp:CHC_T00006177001"/>
<dbReference type="Pfam" id="PF04452">
    <property type="entry name" value="Methyltrans_RNA"/>
    <property type="match status" value="1"/>
</dbReference>
<dbReference type="EMBL" id="HG001932">
    <property type="protein sequence ID" value="CDF38446.1"/>
    <property type="molecule type" value="Genomic_DNA"/>
</dbReference>
<keyword evidence="4" id="KW-0963">Cytoplasm</keyword>
<dbReference type="AlphaFoldDB" id="R7QLU6"/>
<evidence type="ECO:0000256" key="4">
    <source>
        <dbReference type="ARBA" id="ARBA00022490"/>
    </source>
</evidence>
<evidence type="ECO:0000256" key="7">
    <source>
        <dbReference type="ARBA" id="ARBA00022679"/>
    </source>
</evidence>
<dbReference type="InterPro" id="IPR046886">
    <property type="entry name" value="RsmE_MTase_dom"/>
</dbReference>
<evidence type="ECO:0000256" key="6">
    <source>
        <dbReference type="ARBA" id="ARBA00022603"/>
    </source>
</evidence>
<dbReference type="CDD" id="cd18084">
    <property type="entry name" value="RsmE-like"/>
    <property type="match status" value="1"/>
</dbReference>
<keyword evidence="5" id="KW-0698">rRNA processing</keyword>
<protein>
    <recommendedName>
        <fullName evidence="3">16S rRNA (uracil(1498)-N(3))-methyltransferase</fullName>
        <ecNumber evidence="3">2.1.1.193</ecNumber>
    </recommendedName>
</protein>
<dbReference type="GO" id="GO:0005737">
    <property type="term" value="C:cytoplasm"/>
    <property type="evidence" value="ECO:0007669"/>
    <property type="project" value="UniProtKB-SubCell"/>
</dbReference>
<evidence type="ECO:0000256" key="3">
    <source>
        <dbReference type="ARBA" id="ARBA00012328"/>
    </source>
</evidence>
<dbReference type="OrthoDB" id="3465at2759"/>
<evidence type="ECO:0000313" key="13">
    <source>
        <dbReference type="Proteomes" id="UP000012073"/>
    </source>
</evidence>
<evidence type="ECO:0000256" key="9">
    <source>
        <dbReference type="ARBA" id="ARBA00025699"/>
    </source>
</evidence>
<dbReference type="PANTHER" id="PTHR30027:SF3">
    <property type="entry name" value="16S RRNA (URACIL(1498)-N(3))-METHYLTRANSFERASE"/>
    <property type="match status" value="1"/>
</dbReference>
<keyword evidence="7" id="KW-0808">Transferase</keyword>
<dbReference type="STRING" id="2769.R7QLU6"/>
<evidence type="ECO:0000259" key="11">
    <source>
        <dbReference type="Pfam" id="PF04452"/>
    </source>
</evidence>
<dbReference type="GO" id="GO:0070475">
    <property type="term" value="P:rRNA base methylation"/>
    <property type="evidence" value="ECO:0007669"/>
    <property type="project" value="TreeGrafter"/>
</dbReference>
<keyword evidence="6" id="KW-0489">Methyltransferase</keyword>
<dbReference type="InterPro" id="IPR006700">
    <property type="entry name" value="RsmE"/>
</dbReference>
<name>R7QLU6_CHOCR</name>
<dbReference type="InterPro" id="IPR029026">
    <property type="entry name" value="tRNA_m1G_MTases_N"/>
</dbReference>
<dbReference type="NCBIfam" id="TIGR00046">
    <property type="entry name" value="RsmE family RNA methyltransferase"/>
    <property type="match status" value="1"/>
</dbReference>
<dbReference type="InterPro" id="IPR029028">
    <property type="entry name" value="Alpha/beta_knot_MTases"/>
</dbReference>
<dbReference type="SUPFAM" id="SSF75217">
    <property type="entry name" value="alpha/beta knot"/>
    <property type="match status" value="1"/>
</dbReference>
<dbReference type="InterPro" id="IPR015947">
    <property type="entry name" value="PUA-like_sf"/>
</dbReference>
<comment type="similarity">
    <text evidence="2">Belongs to the RNA methyltransferase RsmE family.</text>
</comment>
<evidence type="ECO:0000256" key="2">
    <source>
        <dbReference type="ARBA" id="ARBA00005528"/>
    </source>
</evidence>
<keyword evidence="8" id="KW-0949">S-adenosyl-L-methionine</keyword>
<dbReference type="PhylomeDB" id="R7QLU6"/>
<feature type="domain" description="Ribosomal RNA small subunit methyltransferase E methyltransferase" evidence="11">
    <location>
        <begin position="115"/>
        <end position="274"/>
    </location>
</feature>
<dbReference type="Gene3D" id="3.40.1280.10">
    <property type="match status" value="1"/>
</dbReference>
<organism evidence="12 13">
    <name type="scientific">Chondrus crispus</name>
    <name type="common">Carrageen Irish moss</name>
    <name type="synonym">Polymorpha crispa</name>
    <dbReference type="NCBI Taxonomy" id="2769"/>
    <lineage>
        <taxon>Eukaryota</taxon>
        <taxon>Rhodophyta</taxon>
        <taxon>Florideophyceae</taxon>
        <taxon>Rhodymeniophycidae</taxon>
        <taxon>Gigartinales</taxon>
        <taxon>Gigartinaceae</taxon>
        <taxon>Chondrus</taxon>
    </lineage>
</organism>
<dbReference type="SUPFAM" id="SSF88697">
    <property type="entry name" value="PUA domain-like"/>
    <property type="match status" value="1"/>
</dbReference>
<proteinExistence type="inferred from homology"/>
<keyword evidence="13" id="KW-1185">Reference proteome</keyword>
<comment type="subcellular location">
    <subcellularLocation>
        <location evidence="1">Cytoplasm</location>
    </subcellularLocation>
</comment>
<evidence type="ECO:0000256" key="10">
    <source>
        <dbReference type="ARBA" id="ARBA00047944"/>
    </source>
</evidence>
<sequence>MASSFIHPFQVKCLTPFKQSLSRRRCRLTTRPVIASYTRGKATSSTRVFLSGPFHPGAEYTLPPEEAAHLRARRIRHGSQITLFDGTGAFATATLDSESSVTVLTTTSAEARSKSICAIIALPKSPSRADGIVEKLVELGVHRLVWARTERVIAAAPNQARLARWARLAVAASKQSMRTDVPIVQTTSNWGELLELASQSDLVLLLSAAGTPILGQRCTDAVRAARNIAVLVGPEGGFTDTEEEKLEAVGALKIGLGSNRLRVETAAFTAVAVLMQVALLESSERTASIARAKGGTNNSASIADASPE</sequence>
<evidence type="ECO:0000256" key="1">
    <source>
        <dbReference type="ARBA" id="ARBA00004496"/>
    </source>
</evidence>
<evidence type="ECO:0000256" key="5">
    <source>
        <dbReference type="ARBA" id="ARBA00022552"/>
    </source>
</evidence>
<dbReference type="EC" id="2.1.1.193" evidence="3"/>
<dbReference type="Gramene" id="CDF38446">
    <property type="protein sequence ID" value="CDF38446"/>
    <property type="gene ID" value="CHC_T00006177001"/>
</dbReference>
<evidence type="ECO:0000256" key="8">
    <source>
        <dbReference type="ARBA" id="ARBA00022691"/>
    </source>
</evidence>